<evidence type="ECO:0000313" key="1">
    <source>
        <dbReference type="EMBL" id="GHE88453.1"/>
    </source>
</evidence>
<proteinExistence type="predicted"/>
<sequence>MSLPKYEVLFALRGDGIRKHIVRAANEPDAEDRIHRAYPDRHVTILQTTAPSAHSEEHA</sequence>
<name>A0ABQ3IMX1_9RHOB</name>
<dbReference type="EMBL" id="BNCH01000001">
    <property type="protein sequence ID" value="GHE88453.1"/>
    <property type="molecule type" value="Genomic_DNA"/>
</dbReference>
<reference evidence="2" key="1">
    <citation type="journal article" date="2019" name="Int. J. Syst. Evol. Microbiol.">
        <title>The Global Catalogue of Microorganisms (GCM) 10K type strain sequencing project: providing services to taxonomists for standard genome sequencing and annotation.</title>
        <authorList>
            <consortium name="The Broad Institute Genomics Platform"/>
            <consortium name="The Broad Institute Genome Sequencing Center for Infectious Disease"/>
            <person name="Wu L."/>
            <person name="Ma J."/>
        </authorList>
    </citation>
    <scope>NUCLEOTIDE SEQUENCE [LARGE SCALE GENOMIC DNA]</scope>
    <source>
        <strain evidence="2">KCTC 42443</strain>
    </source>
</reference>
<comment type="caution">
    <text evidence="1">The sequence shown here is derived from an EMBL/GenBank/DDBJ whole genome shotgun (WGS) entry which is preliminary data.</text>
</comment>
<dbReference type="Proteomes" id="UP000609802">
    <property type="component" value="Unassembled WGS sequence"/>
</dbReference>
<protein>
    <submittedName>
        <fullName evidence="1">Uncharacterized protein</fullName>
    </submittedName>
</protein>
<evidence type="ECO:0000313" key="2">
    <source>
        <dbReference type="Proteomes" id="UP000609802"/>
    </source>
</evidence>
<dbReference type="RefSeq" id="WP_191284956.1">
    <property type="nucleotide sequence ID" value="NZ_BNCH01000001.1"/>
</dbReference>
<accession>A0ABQ3IMX1</accession>
<keyword evidence="2" id="KW-1185">Reference proteome</keyword>
<gene>
    <name evidence="1" type="ORF">GCM10016455_05730</name>
</gene>
<organism evidence="1 2">
    <name type="scientific">Aliiroseovarius zhejiangensis</name>
    <dbReference type="NCBI Taxonomy" id="1632025"/>
    <lineage>
        <taxon>Bacteria</taxon>
        <taxon>Pseudomonadati</taxon>
        <taxon>Pseudomonadota</taxon>
        <taxon>Alphaproteobacteria</taxon>
        <taxon>Rhodobacterales</taxon>
        <taxon>Paracoccaceae</taxon>
        <taxon>Aliiroseovarius</taxon>
    </lineage>
</organism>